<dbReference type="PANTHER" id="PTHR14097">
    <property type="entry name" value="OXIDOREDUCTASE HTATIP2"/>
    <property type="match status" value="1"/>
</dbReference>
<comment type="caution">
    <text evidence="2">The sequence shown here is derived from an EMBL/GenBank/DDBJ whole genome shotgun (WGS) entry which is preliminary data.</text>
</comment>
<keyword evidence="3" id="KW-1185">Reference proteome</keyword>
<dbReference type="Proteomes" id="UP000031977">
    <property type="component" value="Unassembled WGS sequence"/>
</dbReference>
<accession>A0A0C3I4R7</accession>
<proteinExistence type="predicted"/>
<dbReference type="STRING" id="50718.SU60_20040"/>
<dbReference type="OrthoDB" id="9798632at2"/>
<dbReference type="RefSeq" id="WP_041157074.1">
    <property type="nucleotide sequence ID" value="NZ_CBCRVP010000018.1"/>
</dbReference>
<evidence type="ECO:0000313" key="2">
    <source>
        <dbReference type="EMBL" id="KIN09342.1"/>
    </source>
</evidence>
<dbReference type="PANTHER" id="PTHR14097:SF7">
    <property type="entry name" value="OXIDOREDUCTASE HTATIP2"/>
    <property type="match status" value="1"/>
</dbReference>
<dbReference type="AlphaFoldDB" id="A0A0C3I4R7"/>
<evidence type="ECO:0000313" key="3">
    <source>
        <dbReference type="Proteomes" id="UP000031977"/>
    </source>
</evidence>
<dbReference type="Pfam" id="PF13460">
    <property type="entry name" value="NAD_binding_10"/>
    <property type="match status" value="1"/>
</dbReference>
<dbReference type="EMBL" id="JXOK01000082">
    <property type="protein sequence ID" value="KIN09342.1"/>
    <property type="molecule type" value="Genomic_DNA"/>
</dbReference>
<gene>
    <name evidence="2" type="ORF">SU60_20040</name>
</gene>
<name>A0A0C3I4R7_9VIBR</name>
<sequence>MNSSVNTYAIIAGATGLIGQQVLTNLLTQPGIPAVYALSRRPLTGIADPDKKIIPLIDADLSIYDWDEEQPSPQVGFICLGTTLKQAGSKENLRKVDVELVTKVARQMKMIGVKRLAVVSSLGANSQSRSHYLACKGQMESNIEKLGFDELVFVRPGPLVGQREQPRGDEKLVQSLLKILRPLMIGKLSNFVPIAADDVAKAMIYQVFSYQEDKTTYLTRKDMLDLVRHYD</sequence>
<dbReference type="InterPro" id="IPR036291">
    <property type="entry name" value="NAD(P)-bd_dom_sf"/>
</dbReference>
<evidence type="ECO:0000259" key="1">
    <source>
        <dbReference type="Pfam" id="PF13460"/>
    </source>
</evidence>
<dbReference type="SUPFAM" id="SSF51735">
    <property type="entry name" value="NAD(P)-binding Rossmann-fold domains"/>
    <property type="match status" value="1"/>
</dbReference>
<dbReference type="InterPro" id="IPR016040">
    <property type="entry name" value="NAD(P)-bd_dom"/>
</dbReference>
<dbReference type="Gene3D" id="3.40.50.720">
    <property type="entry name" value="NAD(P)-binding Rossmann-like Domain"/>
    <property type="match status" value="1"/>
</dbReference>
<protein>
    <submittedName>
        <fullName evidence="2">Nucleoside-diphosphate sugar epimerase</fullName>
    </submittedName>
</protein>
<feature type="domain" description="NAD(P)-binding" evidence="1">
    <location>
        <begin position="13"/>
        <end position="173"/>
    </location>
</feature>
<reference evidence="2 3" key="1">
    <citation type="submission" date="2015-01" db="EMBL/GenBank/DDBJ databases">
        <title>Draft genome of Vibrio mytili type strain CAIM 528.</title>
        <authorList>
            <person name="Gonzalez-Castillo A."/>
            <person name="Gomez-Gil B."/>
            <person name="Enciso-Ibarra J."/>
        </authorList>
    </citation>
    <scope>NUCLEOTIDE SEQUENCE [LARGE SCALE GENOMIC DNA]</scope>
    <source>
        <strain evidence="2 3">CAIM 528</strain>
    </source>
</reference>
<organism evidence="2 3">
    <name type="scientific">Vibrio mytili</name>
    <dbReference type="NCBI Taxonomy" id="50718"/>
    <lineage>
        <taxon>Bacteria</taxon>
        <taxon>Pseudomonadati</taxon>
        <taxon>Pseudomonadota</taxon>
        <taxon>Gammaproteobacteria</taxon>
        <taxon>Vibrionales</taxon>
        <taxon>Vibrionaceae</taxon>
        <taxon>Vibrio</taxon>
    </lineage>
</organism>